<comment type="caution">
    <text evidence="1">The sequence shown here is derived from an EMBL/GenBank/DDBJ whole genome shotgun (WGS) entry which is preliminary data.</text>
</comment>
<gene>
    <name evidence="1" type="ORF">WAZ07_05185</name>
</gene>
<dbReference type="Proteomes" id="UP001372526">
    <property type="component" value="Unassembled WGS sequence"/>
</dbReference>
<sequence length="59" mass="6890">MKIVTFFLYTYRLKQPFLFGEQEQLIMHGSGQALSYHMQSLKQNEKASADYVLSHIHGQ</sequence>
<name>A0ABU8FDF8_9BACI</name>
<dbReference type="EMBL" id="JBAWSX010000002">
    <property type="protein sequence ID" value="MEI4800727.1"/>
    <property type="molecule type" value="Genomic_DNA"/>
</dbReference>
<evidence type="ECO:0000313" key="2">
    <source>
        <dbReference type="Proteomes" id="UP001372526"/>
    </source>
</evidence>
<evidence type="ECO:0000313" key="1">
    <source>
        <dbReference type="EMBL" id="MEI4800727.1"/>
    </source>
</evidence>
<protein>
    <submittedName>
        <fullName evidence="1">Uncharacterized protein</fullName>
    </submittedName>
</protein>
<organism evidence="1 2">
    <name type="scientific">Bacillus bruguierae</name>
    <dbReference type="NCBI Taxonomy" id="3127667"/>
    <lineage>
        <taxon>Bacteria</taxon>
        <taxon>Bacillati</taxon>
        <taxon>Bacillota</taxon>
        <taxon>Bacilli</taxon>
        <taxon>Bacillales</taxon>
        <taxon>Bacillaceae</taxon>
        <taxon>Bacillus</taxon>
    </lineage>
</organism>
<dbReference type="RefSeq" id="WP_336471596.1">
    <property type="nucleotide sequence ID" value="NZ_JBAWSX010000002.1"/>
</dbReference>
<accession>A0ABU8FDF8</accession>
<reference evidence="1 2" key="1">
    <citation type="submission" date="2024-01" db="EMBL/GenBank/DDBJ databases">
        <title>Seven novel Bacillus-like species.</title>
        <authorList>
            <person name="Liu G."/>
        </authorList>
    </citation>
    <scope>NUCLEOTIDE SEQUENCE [LARGE SCALE GENOMIC DNA]</scope>
    <source>
        <strain evidence="1 2">FJAT-51639</strain>
    </source>
</reference>
<keyword evidence="2" id="KW-1185">Reference proteome</keyword>
<proteinExistence type="predicted"/>